<dbReference type="AlphaFoldDB" id="A0AAP2GP68"/>
<organism evidence="2 3">
    <name type="scientific">Chryseosolibacter histidini</name>
    <dbReference type="NCBI Taxonomy" id="2782349"/>
    <lineage>
        <taxon>Bacteria</taxon>
        <taxon>Pseudomonadati</taxon>
        <taxon>Bacteroidota</taxon>
        <taxon>Cytophagia</taxon>
        <taxon>Cytophagales</taxon>
        <taxon>Chryseotaleaceae</taxon>
        <taxon>Chryseosolibacter</taxon>
    </lineage>
</organism>
<dbReference type="EMBL" id="JAHESF010000007">
    <property type="protein sequence ID" value="MBT1697102.1"/>
    <property type="molecule type" value="Genomic_DNA"/>
</dbReference>
<evidence type="ECO:0000313" key="2">
    <source>
        <dbReference type="EMBL" id="MBT1697102.1"/>
    </source>
</evidence>
<feature type="chain" id="PRO_5042965838" description="DUF4919 domain-containing protein" evidence="1">
    <location>
        <begin position="21"/>
        <end position="370"/>
    </location>
</feature>
<reference evidence="2 3" key="1">
    <citation type="submission" date="2021-05" db="EMBL/GenBank/DDBJ databases">
        <title>A Polyphasic approach of four new species of the genus Ohtaekwangia: Ohtaekwangia histidinii sp. nov., Ohtaekwangia cretensis sp. nov., Ohtaekwangia indiensis sp. nov., Ohtaekwangia reichenbachii sp. nov. from diverse environment.</title>
        <authorList>
            <person name="Octaviana S."/>
        </authorList>
    </citation>
    <scope>NUCLEOTIDE SEQUENCE [LARGE SCALE GENOMIC DNA]</scope>
    <source>
        <strain evidence="2 3">PWU4</strain>
    </source>
</reference>
<feature type="signal peptide" evidence="1">
    <location>
        <begin position="1"/>
        <end position="20"/>
    </location>
</feature>
<evidence type="ECO:0000256" key="1">
    <source>
        <dbReference type="SAM" id="SignalP"/>
    </source>
</evidence>
<comment type="caution">
    <text evidence="2">The sequence shown here is derived from an EMBL/GenBank/DDBJ whole genome shotgun (WGS) entry which is preliminary data.</text>
</comment>
<dbReference type="Proteomes" id="UP001319200">
    <property type="component" value="Unassembled WGS sequence"/>
</dbReference>
<sequence>MRKNISCLLMAMMVVQSAFSQNCAQATLAQKQGEWKEGVKGPASGITSADLTREKSVVAALHAMIKSKYVPMGVSAGFNGVYSAAQSATPVNTYGYNIIPLNYFCDGSALKTAHETSTYFQIGVNFFDAEIYDEAQGDRAMAEGFNTIPDMPREKDGYYYFKEKDVSLGFGLPGKSRLWLITYPGKLPFSYVSKKEFLEKRKSILAADMLASASGFTDVLKRIEIEKSFKEKEYKNDPEKLKQYLKMDYQPTKERYEKLVADNEKNYKPALAKIESLLKMTPGELSQPAIVKQDPADHLSYLFTDDDDPFGKVLIKPNPAYFDKKLPRSSPQFFSVYVTGDHKEPIAAKAMTDIIKAVDFVALKNMLGKL</sequence>
<proteinExistence type="predicted"/>
<keyword evidence="1" id="KW-0732">Signal</keyword>
<evidence type="ECO:0008006" key="4">
    <source>
        <dbReference type="Google" id="ProtNLM"/>
    </source>
</evidence>
<evidence type="ECO:0000313" key="3">
    <source>
        <dbReference type="Proteomes" id="UP001319200"/>
    </source>
</evidence>
<dbReference type="RefSeq" id="WP_254162835.1">
    <property type="nucleotide sequence ID" value="NZ_JAHESF010000007.1"/>
</dbReference>
<gene>
    <name evidence="2" type="ORF">KK083_09465</name>
</gene>
<name>A0AAP2GP68_9BACT</name>
<accession>A0AAP2GP68</accession>
<keyword evidence="3" id="KW-1185">Reference proteome</keyword>
<protein>
    <recommendedName>
        <fullName evidence="4">DUF4919 domain-containing protein</fullName>
    </recommendedName>
</protein>